<feature type="binding site" evidence="1">
    <location>
        <position position="94"/>
    </location>
    <ligand>
        <name>substrate</name>
    </ligand>
</feature>
<dbReference type="PANTHER" id="PTHR11614">
    <property type="entry name" value="PHOSPHOLIPASE-RELATED"/>
    <property type="match status" value="1"/>
</dbReference>
<protein>
    <submittedName>
        <fullName evidence="3">Carboxylesterase</fullName>
        <ecNumber evidence="3">3.1.1.1</ecNumber>
    </submittedName>
</protein>
<keyword evidence="4" id="KW-1185">Reference proteome</keyword>
<dbReference type="Gene3D" id="3.40.50.1820">
    <property type="entry name" value="alpha/beta hydrolase"/>
    <property type="match status" value="1"/>
</dbReference>
<name>A0A348AL26_9FIRM</name>
<dbReference type="GO" id="GO:0106435">
    <property type="term" value="F:carboxylesterase activity"/>
    <property type="evidence" value="ECO:0007669"/>
    <property type="project" value="UniProtKB-EC"/>
</dbReference>
<dbReference type="SUPFAM" id="SSF53474">
    <property type="entry name" value="alpha/beta-Hydrolases"/>
    <property type="match status" value="1"/>
</dbReference>
<dbReference type="InterPro" id="IPR051044">
    <property type="entry name" value="MAG_DAG_Lipase"/>
</dbReference>
<dbReference type="EMBL" id="AP018449">
    <property type="protein sequence ID" value="BBB91774.1"/>
    <property type="molecule type" value="Genomic_DNA"/>
</dbReference>
<dbReference type="InterPro" id="IPR029058">
    <property type="entry name" value="AB_hydrolase_fold"/>
</dbReference>
<evidence type="ECO:0000313" key="4">
    <source>
        <dbReference type="Proteomes" id="UP000276437"/>
    </source>
</evidence>
<evidence type="ECO:0000259" key="2">
    <source>
        <dbReference type="Pfam" id="PF12146"/>
    </source>
</evidence>
<sequence>MAILRGAEPFLLPGGRRGVLVVHGFTGSPSEMRLIGEYLHQQGFTVLGPRLCGHGTTPEEMSRTAWQHWYSAVEDGYHYLAGMCDEVLAVGLSMGGLMVLKLSSEYEVGKTAILSAPIYIAERRLRLLPVYRMFRDYVSRKRKRIAGIDDVYSVTYDRTPLRSLTSLLDFIKQVDRLLPAITTPSLIVQSLTEHTVRPESAQHIFDRLGSKDKKLVWLKKSGHVITLDVEKEQVFNEVVQFFG</sequence>
<dbReference type="RefSeq" id="WP_126308756.1">
    <property type="nucleotide sequence ID" value="NZ_AP018449.1"/>
</dbReference>
<organism evidence="3 4">
    <name type="scientific">Methylomusa anaerophila</name>
    <dbReference type="NCBI Taxonomy" id="1930071"/>
    <lineage>
        <taxon>Bacteria</taxon>
        <taxon>Bacillati</taxon>
        <taxon>Bacillota</taxon>
        <taxon>Negativicutes</taxon>
        <taxon>Selenomonadales</taxon>
        <taxon>Sporomusaceae</taxon>
        <taxon>Methylomusa</taxon>
    </lineage>
</organism>
<feature type="domain" description="Serine aminopeptidase S33" evidence="2">
    <location>
        <begin position="18"/>
        <end position="228"/>
    </location>
</feature>
<dbReference type="OrthoDB" id="9800213at2"/>
<evidence type="ECO:0000313" key="3">
    <source>
        <dbReference type="EMBL" id="BBB91774.1"/>
    </source>
</evidence>
<dbReference type="InterPro" id="IPR022742">
    <property type="entry name" value="Hydrolase_4"/>
</dbReference>
<reference evidence="3 4" key="1">
    <citation type="journal article" date="2018" name="Int. J. Syst. Evol. Microbiol.">
        <title>Methylomusa anaerophila gen. nov., sp. nov., an anaerobic methanol-utilizing bacterium isolated from a microbial fuel cell.</title>
        <authorList>
            <person name="Amano N."/>
            <person name="Yamamuro A."/>
            <person name="Miyahara M."/>
            <person name="Kouzuma A."/>
            <person name="Abe T."/>
            <person name="Watanabe K."/>
        </authorList>
    </citation>
    <scope>NUCLEOTIDE SEQUENCE [LARGE SCALE GENOMIC DNA]</scope>
    <source>
        <strain evidence="3 4">MMFC1</strain>
    </source>
</reference>
<evidence type="ECO:0000256" key="1">
    <source>
        <dbReference type="PIRSR" id="PIRSR017388-2"/>
    </source>
</evidence>
<dbReference type="EC" id="3.1.1.1" evidence="3"/>
<dbReference type="Pfam" id="PF12146">
    <property type="entry name" value="Hydrolase_4"/>
    <property type="match status" value="1"/>
</dbReference>
<gene>
    <name evidence="3" type="primary">est</name>
    <name evidence="3" type="ORF">MAMMFC1_02458</name>
</gene>
<proteinExistence type="predicted"/>
<dbReference type="InterPro" id="IPR012354">
    <property type="entry name" value="Esterase_lipase"/>
</dbReference>
<accession>A0A348AL26</accession>
<dbReference type="Proteomes" id="UP000276437">
    <property type="component" value="Chromosome"/>
</dbReference>
<dbReference type="KEGG" id="mana:MAMMFC1_02458"/>
<feature type="binding site" evidence="1">
    <location>
        <position position="25"/>
    </location>
    <ligand>
        <name>substrate</name>
    </ligand>
</feature>
<dbReference type="PIRSF" id="PIRSF017388">
    <property type="entry name" value="Esterase_lipase"/>
    <property type="match status" value="1"/>
</dbReference>
<dbReference type="AlphaFoldDB" id="A0A348AL26"/>
<keyword evidence="3" id="KW-0378">Hydrolase</keyword>